<feature type="disulfide bond" description="Redox-active" evidence="5">
    <location>
        <begin position="31"/>
        <end position="34"/>
    </location>
</feature>
<protein>
    <recommendedName>
        <fullName evidence="3">Thioredoxin</fullName>
    </recommendedName>
</protein>
<dbReference type="Proteomes" id="UP000226431">
    <property type="component" value="Unassembled WGS sequence"/>
</dbReference>
<keyword evidence="2 5" id="KW-1015">Disulfide bond</keyword>
<evidence type="ECO:0000313" key="7">
    <source>
        <dbReference type="EMBL" id="PHH79330.1"/>
    </source>
</evidence>
<organism evidence="7 8">
    <name type="scientific">Ophiocordyceps camponoti-rufipedis</name>
    <dbReference type="NCBI Taxonomy" id="2004952"/>
    <lineage>
        <taxon>Eukaryota</taxon>
        <taxon>Fungi</taxon>
        <taxon>Dikarya</taxon>
        <taxon>Ascomycota</taxon>
        <taxon>Pezizomycotina</taxon>
        <taxon>Sordariomycetes</taxon>
        <taxon>Hypocreomycetidae</taxon>
        <taxon>Hypocreales</taxon>
        <taxon>Ophiocordycipitaceae</taxon>
        <taxon>Ophiocordyceps</taxon>
    </lineage>
</organism>
<dbReference type="InterPro" id="IPR005746">
    <property type="entry name" value="Thioredoxin"/>
</dbReference>
<reference evidence="7 8" key="1">
    <citation type="submission" date="2017-06" db="EMBL/GenBank/DDBJ databases">
        <title>Ant-infecting Ophiocordyceps genomes reveal a high diversity of potential behavioral manipulation genes and a possible major role for enterotoxins.</title>
        <authorList>
            <person name="De Bekker C."/>
            <person name="Evans H.C."/>
            <person name="Brachmann A."/>
            <person name="Hughes D.P."/>
        </authorList>
    </citation>
    <scope>NUCLEOTIDE SEQUENCE [LARGE SCALE GENOMIC DNA]</scope>
    <source>
        <strain evidence="7 8">Map16</strain>
    </source>
</reference>
<feature type="site" description="Contributes to redox potential value" evidence="4">
    <location>
        <position position="33"/>
    </location>
</feature>
<feature type="site" description="Deprotonates C-terminal active site Cys" evidence="4">
    <location>
        <position position="25"/>
    </location>
</feature>
<dbReference type="GO" id="GO:0015035">
    <property type="term" value="F:protein-disulfide reductase activity"/>
    <property type="evidence" value="ECO:0007669"/>
    <property type="project" value="InterPro"/>
</dbReference>
<dbReference type="Gene3D" id="3.40.30.10">
    <property type="entry name" value="Glutaredoxin"/>
    <property type="match status" value="1"/>
</dbReference>
<name>A0A2C5ZHP7_9HYPO</name>
<evidence type="ECO:0000256" key="5">
    <source>
        <dbReference type="PIRSR" id="PIRSR000077-4"/>
    </source>
</evidence>
<dbReference type="OrthoDB" id="19690at2759"/>
<dbReference type="PIRSF" id="PIRSF000077">
    <property type="entry name" value="Thioredoxin"/>
    <property type="match status" value="1"/>
</dbReference>
<gene>
    <name evidence="7" type="ORF">CDD80_5093</name>
</gene>
<evidence type="ECO:0000313" key="8">
    <source>
        <dbReference type="Proteomes" id="UP000226431"/>
    </source>
</evidence>
<evidence type="ECO:0000256" key="4">
    <source>
        <dbReference type="PIRSR" id="PIRSR000077-1"/>
    </source>
</evidence>
<dbReference type="EMBL" id="NJES01000049">
    <property type="protein sequence ID" value="PHH79330.1"/>
    <property type="molecule type" value="Genomic_DNA"/>
</dbReference>
<dbReference type="AlphaFoldDB" id="A0A2C5ZHP7"/>
<keyword evidence="5" id="KW-0676">Redox-active center</keyword>
<evidence type="ECO:0000256" key="2">
    <source>
        <dbReference type="ARBA" id="ARBA00023157"/>
    </source>
</evidence>
<dbReference type="NCBIfam" id="TIGR01068">
    <property type="entry name" value="thioredoxin"/>
    <property type="match status" value="1"/>
</dbReference>
<dbReference type="STRING" id="2004952.A0A2C5ZHP7"/>
<dbReference type="InterPro" id="IPR013766">
    <property type="entry name" value="Thioredoxin_domain"/>
</dbReference>
<dbReference type="Pfam" id="PF00085">
    <property type="entry name" value="Thioredoxin"/>
    <property type="match status" value="1"/>
</dbReference>
<dbReference type="SUPFAM" id="SSF52833">
    <property type="entry name" value="Thioredoxin-like"/>
    <property type="match status" value="1"/>
</dbReference>
<comment type="similarity">
    <text evidence="1 3">Belongs to the thioredoxin family.</text>
</comment>
<evidence type="ECO:0000259" key="6">
    <source>
        <dbReference type="PROSITE" id="PS51352"/>
    </source>
</evidence>
<dbReference type="PRINTS" id="PR00421">
    <property type="entry name" value="THIOREDOXIN"/>
</dbReference>
<dbReference type="PANTHER" id="PTHR46115">
    <property type="entry name" value="THIOREDOXIN-LIKE PROTEIN 1"/>
    <property type="match status" value="1"/>
</dbReference>
<sequence>MSVIEVKTPQEFDELLSKNSRVAVDFYAEWCGPCKIISPIFKKLSEQYKDIIFLSVDVDNLESVAQKYGIRAMPTFIMFKDGQKSDDLTGANKTGLEEKVQALAA</sequence>
<evidence type="ECO:0000256" key="1">
    <source>
        <dbReference type="ARBA" id="ARBA00008987"/>
    </source>
</evidence>
<dbReference type="FunFam" id="3.40.30.10:FF:000245">
    <property type="entry name" value="Thioredoxin"/>
    <property type="match status" value="1"/>
</dbReference>
<dbReference type="InterPro" id="IPR036249">
    <property type="entry name" value="Thioredoxin-like_sf"/>
</dbReference>
<accession>A0A2C5ZHP7</accession>
<comment type="caution">
    <text evidence="7">The sequence shown here is derived from an EMBL/GenBank/DDBJ whole genome shotgun (WGS) entry which is preliminary data.</text>
</comment>
<feature type="domain" description="Thioredoxin" evidence="6">
    <location>
        <begin position="1"/>
        <end position="105"/>
    </location>
</feature>
<proteinExistence type="inferred from homology"/>
<feature type="active site" description="Nucleophile" evidence="4">
    <location>
        <position position="31"/>
    </location>
</feature>
<dbReference type="CDD" id="cd02947">
    <property type="entry name" value="TRX_family"/>
    <property type="match status" value="1"/>
</dbReference>
<keyword evidence="8" id="KW-1185">Reference proteome</keyword>
<dbReference type="PROSITE" id="PS51352">
    <property type="entry name" value="THIOREDOXIN_2"/>
    <property type="match status" value="1"/>
</dbReference>
<feature type="active site" description="Nucleophile" evidence="4">
    <location>
        <position position="34"/>
    </location>
</feature>
<feature type="site" description="Contributes to redox potential value" evidence="4">
    <location>
        <position position="32"/>
    </location>
</feature>
<evidence type="ECO:0000256" key="3">
    <source>
        <dbReference type="PIRNR" id="PIRNR000077"/>
    </source>
</evidence>